<dbReference type="GO" id="GO:0005886">
    <property type="term" value="C:plasma membrane"/>
    <property type="evidence" value="ECO:0007669"/>
    <property type="project" value="UniProtKB-SubCell"/>
</dbReference>
<dbReference type="GO" id="GO:0000287">
    <property type="term" value="F:magnesium ion binding"/>
    <property type="evidence" value="ECO:0007669"/>
    <property type="project" value="TreeGrafter"/>
</dbReference>
<dbReference type="FunFam" id="1.20.58.340:FF:000004">
    <property type="entry name" value="Magnesium transport protein CorA"/>
    <property type="match status" value="1"/>
</dbReference>
<dbReference type="PANTHER" id="PTHR46494">
    <property type="entry name" value="CORA FAMILY METAL ION TRANSPORTER (EUROFUNG)"/>
    <property type="match status" value="1"/>
</dbReference>
<evidence type="ECO:0000256" key="6">
    <source>
        <dbReference type="ARBA" id="ARBA00022842"/>
    </source>
</evidence>
<evidence type="ECO:0000256" key="10">
    <source>
        <dbReference type="ARBA" id="ARBA00034269"/>
    </source>
</evidence>
<gene>
    <name evidence="13" type="ORF">RM53_01485</name>
</gene>
<dbReference type="InterPro" id="IPR045861">
    <property type="entry name" value="CorA_cytoplasmic_dom"/>
</dbReference>
<keyword evidence="5 12" id="KW-0812">Transmembrane</keyword>
<keyword evidence="9 12" id="KW-0472">Membrane</keyword>
<dbReference type="Proteomes" id="UP000031166">
    <property type="component" value="Unassembled WGS sequence"/>
</dbReference>
<keyword evidence="4" id="KW-1003">Cell membrane</keyword>
<feature type="transmembrane region" description="Helical" evidence="12">
    <location>
        <begin position="295"/>
        <end position="315"/>
    </location>
</feature>
<comment type="catalytic activity">
    <reaction evidence="10">
        <text>Mg(2+)(in) = Mg(2+)(out)</text>
        <dbReference type="Rhea" id="RHEA:29827"/>
        <dbReference type="ChEBI" id="CHEBI:18420"/>
    </reaction>
</comment>
<sequence>MTVVASYVYRDGQRVREAPLTPEGLALEPGEFVWIGLYDPTDAEIEILVDRFKLHPLAVEDALAAHQMPKVEVYGRELFVVARTAMKIDDRLAYGETHVFVGDDHVVSIRHGSARAHNHLRTQLEASPLQLKKGPDFVLHGILDFIVDAYAPIVDDVEDSVLEMEQRTLDAFLSRLEIRRLFTLRRELLKFRRILGPMEEVLGRLQSLDLPCIDPDVRPYFRDVGDHVRRVNSRLGGLNDILSSVFEVANLLEQQRQGLITRKLAAWAAILAVPTAIAGIYGMNFEHMPELRWDYGYYAVLVVIAAICAALYVTFKRTKWL</sequence>
<keyword evidence="7 12" id="KW-1133">Transmembrane helix</keyword>
<comment type="function">
    <text evidence="11">Mediates influx of magnesium ions. Alternates between open and closed states. Activated by low cytoplasmic Mg(2+) levels. Inactive when cytoplasmic Mg(2+) levels are high.</text>
</comment>
<comment type="subcellular location">
    <subcellularLocation>
        <location evidence="1">Cell membrane</location>
        <topology evidence="1">Multi-pass membrane protein</topology>
    </subcellularLocation>
</comment>
<evidence type="ECO:0000256" key="4">
    <source>
        <dbReference type="ARBA" id="ARBA00022475"/>
    </source>
</evidence>
<feature type="transmembrane region" description="Helical" evidence="12">
    <location>
        <begin position="264"/>
        <end position="283"/>
    </location>
</feature>
<dbReference type="GO" id="GO:0015087">
    <property type="term" value="F:cobalt ion transmembrane transporter activity"/>
    <property type="evidence" value="ECO:0007669"/>
    <property type="project" value="TreeGrafter"/>
</dbReference>
<evidence type="ECO:0000313" key="14">
    <source>
        <dbReference type="Proteomes" id="UP000031166"/>
    </source>
</evidence>
<reference evidence="13 14" key="1">
    <citation type="submission" date="2014-12" db="EMBL/GenBank/DDBJ databases">
        <title>Genome sequencing of Brevundimonas nasdae TPW30.</title>
        <authorList>
            <person name="Tan P.W."/>
            <person name="Chan K.-G."/>
        </authorList>
    </citation>
    <scope>NUCLEOTIDE SEQUENCE [LARGE SCALE GENOMIC DNA]</scope>
    <source>
        <strain evidence="13 14">TPW30</strain>
    </source>
</reference>
<protein>
    <submittedName>
        <fullName evidence="13">Magnesium transporter</fullName>
    </submittedName>
</protein>
<name>A0A0B4CWQ5_9CAUL</name>
<dbReference type="Pfam" id="PF01544">
    <property type="entry name" value="CorA"/>
    <property type="match status" value="1"/>
</dbReference>
<evidence type="ECO:0000256" key="11">
    <source>
        <dbReference type="ARBA" id="ARBA00045497"/>
    </source>
</evidence>
<evidence type="ECO:0000256" key="9">
    <source>
        <dbReference type="ARBA" id="ARBA00023136"/>
    </source>
</evidence>
<evidence type="ECO:0000256" key="7">
    <source>
        <dbReference type="ARBA" id="ARBA00022989"/>
    </source>
</evidence>
<dbReference type="CDD" id="cd12830">
    <property type="entry name" value="MtCorA-like"/>
    <property type="match status" value="1"/>
</dbReference>
<keyword evidence="3" id="KW-0813">Transport</keyword>
<comment type="similarity">
    <text evidence="2">Belongs to the CorA metal ion transporter (MIT) (TC 1.A.35) family.</text>
</comment>
<evidence type="ECO:0000256" key="12">
    <source>
        <dbReference type="SAM" id="Phobius"/>
    </source>
</evidence>
<organism evidence="13 14">
    <name type="scientific">Brevundimonas nasdae</name>
    <dbReference type="NCBI Taxonomy" id="172043"/>
    <lineage>
        <taxon>Bacteria</taxon>
        <taxon>Pseudomonadati</taxon>
        <taxon>Pseudomonadota</taxon>
        <taxon>Alphaproteobacteria</taxon>
        <taxon>Caulobacterales</taxon>
        <taxon>Caulobacteraceae</taxon>
        <taxon>Brevundimonas</taxon>
    </lineage>
</organism>
<keyword evidence="6" id="KW-0460">Magnesium</keyword>
<dbReference type="EMBL" id="JWSY01000003">
    <property type="protein sequence ID" value="KIC60787.1"/>
    <property type="molecule type" value="Genomic_DNA"/>
</dbReference>
<accession>A0A0B4CWQ5</accession>
<evidence type="ECO:0000256" key="3">
    <source>
        <dbReference type="ARBA" id="ARBA00022448"/>
    </source>
</evidence>
<dbReference type="GO" id="GO:0050897">
    <property type="term" value="F:cobalt ion binding"/>
    <property type="evidence" value="ECO:0007669"/>
    <property type="project" value="TreeGrafter"/>
</dbReference>
<dbReference type="PANTHER" id="PTHR46494:SF1">
    <property type="entry name" value="CORA FAMILY METAL ION TRANSPORTER (EUROFUNG)"/>
    <property type="match status" value="1"/>
</dbReference>
<dbReference type="Gene3D" id="3.30.460.20">
    <property type="entry name" value="CorA soluble domain-like"/>
    <property type="match status" value="1"/>
</dbReference>
<evidence type="ECO:0000256" key="1">
    <source>
        <dbReference type="ARBA" id="ARBA00004651"/>
    </source>
</evidence>
<dbReference type="AlphaFoldDB" id="A0A0B4CWQ5"/>
<evidence type="ECO:0000256" key="5">
    <source>
        <dbReference type="ARBA" id="ARBA00022692"/>
    </source>
</evidence>
<evidence type="ECO:0000256" key="2">
    <source>
        <dbReference type="ARBA" id="ARBA00009765"/>
    </source>
</evidence>
<comment type="caution">
    <text evidence="13">The sequence shown here is derived from an EMBL/GenBank/DDBJ whole genome shotgun (WGS) entry which is preliminary data.</text>
</comment>
<dbReference type="SUPFAM" id="SSF143865">
    <property type="entry name" value="CorA soluble domain-like"/>
    <property type="match status" value="1"/>
</dbReference>
<evidence type="ECO:0000256" key="8">
    <source>
        <dbReference type="ARBA" id="ARBA00023065"/>
    </source>
</evidence>
<dbReference type="GO" id="GO:0015095">
    <property type="term" value="F:magnesium ion transmembrane transporter activity"/>
    <property type="evidence" value="ECO:0007669"/>
    <property type="project" value="TreeGrafter"/>
</dbReference>
<evidence type="ECO:0000313" key="13">
    <source>
        <dbReference type="EMBL" id="KIC60787.1"/>
    </source>
</evidence>
<dbReference type="SUPFAM" id="SSF144083">
    <property type="entry name" value="Magnesium transport protein CorA, transmembrane region"/>
    <property type="match status" value="1"/>
</dbReference>
<dbReference type="Gene3D" id="1.20.58.340">
    <property type="entry name" value="Magnesium transport protein CorA, transmembrane region"/>
    <property type="match status" value="2"/>
</dbReference>
<keyword evidence="8" id="KW-0406">Ion transport</keyword>
<dbReference type="InterPro" id="IPR045863">
    <property type="entry name" value="CorA_TM1_TM2"/>
</dbReference>
<dbReference type="InterPro" id="IPR002523">
    <property type="entry name" value="MgTranspt_CorA/ZnTranspt_ZntB"/>
</dbReference>
<dbReference type="RefSeq" id="WP_039243883.1">
    <property type="nucleotide sequence ID" value="NZ_JWSY01000003.1"/>
</dbReference>
<proteinExistence type="inferred from homology"/>